<reference evidence="1 2" key="1">
    <citation type="submission" date="2019-03" db="EMBL/GenBank/DDBJ databases">
        <authorList>
            <consortium name="Pathogen Informatics"/>
        </authorList>
    </citation>
    <scope>NUCLEOTIDE SEQUENCE [LARGE SCALE GENOMIC DNA]</scope>
    <source>
        <strain evidence="1 2">NCTC12998</strain>
    </source>
</reference>
<name>A0A485ATN0_RAOPL</name>
<dbReference type="GO" id="GO:0003677">
    <property type="term" value="F:DNA binding"/>
    <property type="evidence" value="ECO:0007669"/>
    <property type="project" value="UniProtKB-KW"/>
</dbReference>
<proteinExistence type="predicted"/>
<dbReference type="EMBL" id="CAADJE010000022">
    <property type="protein sequence ID" value="VFS64011.1"/>
    <property type="molecule type" value="Genomic_DNA"/>
</dbReference>
<gene>
    <name evidence="1" type="ORF">NCTC12998_02385</name>
</gene>
<sequence length="69" mass="7661">MSCAAPLVSQSDMFGLMPERMFSLLARTGSLARLETLNDPKSALRCYRLNAQEPLLNQVIAVVCQSFKQ</sequence>
<protein>
    <submittedName>
        <fullName evidence="1">Putative DNA-binding transcriptional regulator</fullName>
    </submittedName>
</protein>
<accession>A0A485ATN0</accession>
<organism evidence="1 2">
    <name type="scientific">Raoultella planticola</name>
    <name type="common">Klebsiella planticola</name>
    <dbReference type="NCBI Taxonomy" id="575"/>
    <lineage>
        <taxon>Bacteria</taxon>
        <taxon>Pseudomonadati</taxon>
        <taxon>Pseudomonadota</taxon>
        <taxon>Gammaproteobacteria</taxon>
        <taxon>Enterobacterales</taxon>
        <taxon>Enterobacteriaceae</taxon>
        <taxon>Klebsiella/Raoultella group</taxon>
        <taxon>Raoultella</taxon>
    </lineage>
</organism>
<evidence type="ECO:0000313" key="2">
    <source>
        <dbReference type="Proteomes" id="UP000345637"/>
    </source>
</evidence>
<keyword evidence="1" id="KW-0238">DNA-binding</keyword>
<dbReference type="Proteomes" id="UP000345637">
    <property type="component" value="Unassembled WGS sequence"/>
</dbReference>
<evidence type="ECO:0000313" key="1">
    <source>
        <dbReference type="EMBL" id="VFS64011.1"/>
    </source>
</evidence>
<dbReference type="AlphaFoldDB" id="A0A485ATN0"/>